<gene>
    <name evidence="2" type="ORF">EGW08_008481</name>
</gene>
<dbReference type="Proteomes" id="UP000271974">
    <property type="component" value="Unassembled WGS sequence"/>
</dbReference>
<dbReference type="PROSITE" id="PS51257">
    <property type="entry name" value="PROKAR_LIPOPROTEIN"/>
    <property type="match status" value="1"/>
</dbReference>
<organism evidence="2 3">
    <name type="scientific">Elysia chlorotica</name>
    <name type="common">Eastern emerald elysia</name>
    <name type="synonym">Sea slug</name>
    <dbReference type="NCBI Taxonomy" id="188477"/>
    <lineage>
        <taxon>Eukaryota</taxon>
        <taxon>Metazoa</taxon>
        <taxon>Spiralia</taxon>
        <taxon>Lophotrochozoa</taxon>
        <taxon>Mollusca</taxon>
        <taxon>Gastropoda</taxon>
        <taxon>Heterobranchia</taxon>
        <taxon>Euthyneura</taxon>
        <taxon>Panpulmonata</taxon>
        <taxon>Sacoglossa</taxon>
        <taxon>Placobranchoidea</taxon>
        <taxon>Plakobranchidae</taxon>
        <taxon>Elysia</taxon>
    </lineage>
</organism>
<dbReference type="OrthoDB" id="10525391at2759"/>
<reference evidence="2 3" key="1">
    <citation type="submission" date="2019-01" db="EMBL/GenBank/DDBJ databases">
        <title>A draft genome assembly of the solar-powered sea slug Elysia chlorotica.</title>
        <authorList>
            <person name="Cai H."/>
            <person name="Li Q."/>
            <person name="Fang X."/>
            <person name="Li J."/>
            <person name="Curtis N.E."/>
            <person name="Altenburger A."/>
            <person name="Shibata T."/>
            <person name="Feng M."/>
            <person name="Maeda T."/>
            <person name="Schwartz J.A."/>
            <person name="Shigenobu S."/>
            <person name="Lundholm N."/>
            <person name="Nishiyama T."/>
            <person name="Yang H."/>
            <person name="Hasebe M."/>
            <person name="Li S."/>
            <person name="Pierce S.K."/>
            <person name="Wang J."/>
        </authorList>
    </citation>
    <scope>NUCLEOTIDE SEQUENCE [LARGE SCALE GENOMIC DNA]</scope>
    <source>
        <strain evidence="2">EC2010</strain>
        <tissue evidence="2">Whole organism of an adult</tissue>
    </source>
</reference>
<accession>A0A3S1BHH9</accession>
<proteinExistence type="predicted"/>
<dbReference type="EMBL" id="RQTK01000231">
    <property type="protein sequence ID" value="RUS83775.1"/>
    <property type="molecule type" value="Genomic_DNA"/>
</dbReference>
<dbReference type="AlphaFoldDB" id="A0A3S1BHH9"/>
<evidence type="ECO:0000313" key="3">
    <source>
        <dbReference type="Proteomes" id="UP000271974"/>
    </source>
</evidence>
<evidence type="ECO:0000256" key="1">
    <source>
        <dbReference type="SAM" id="MobiDB-lite"/>
    </source>
</evidence>
<comment type="caution">
    <text evidence="2">The sequence shown here is derived from an EMBL/GenBank/DDBJ whole genome shotgun (WGS) entry which is preliminary data.</text>
</comment>
<feature type="region of interest" description="Disordered" evidence="1">
    <location>
        <begin position="42"/>
        <end position="74"/>
    </location>
</feature>
<evidence type="ECO:0000313" key="2">
    <source>
        <dbReference type="EMBL" id="RUS83775.1"/>
    </source>
</evidence>
<protein>
    <submittedName>
        <fullName evidence="2">Uncharacterized protein</fullName>
    </submittedName>
</protein>
<keyword evidence="3" id="KW-1185">Reference proteome</keyword>
<sequence>MRHAIYPYLKHLSSAGLPVRAFIHQAMGAIACQACSAPAQMDTSAQPETSGHVTSGHVSTSPDGPGQAPSSALTSSANRLNRSALLNDLSLKIEESRAAAASLVDEVFHAWTSGIRRDSRTFQNLQVFVADRLRVGILPEDNSVSGHERSLLQALLTAARFVLFLEGQEHHQTVFGQKAANLDSLKGRLQQVVCSARLLLSSVSDRSIQSVIDRNVQLSSLHTDRSSDALRRTVCGVVLRQMVTALGGISF</sequence>
<name>A0A3S1BHH9_ELYCH</name>